<evidence type="ECO:0000256" key="1">
    <source>
        <dbReference type="SAM" id="MobiDB-lite"/>
    </source>
</evidence>
<name>A0A8S1PPS9_9CILI</name>
<accession>A0A8S1PPS9</accession>
<sequence length="176" mass="20334">MNHSTQKSQSHSAERRSTSIFIHPFPKPPSFSDISIFKIDFSKENIPPQKISWGQYSQSLQLSTISQKKKPTQKYVELESQTDSKIKFKFPLYTDHQLGIKPEFQNLLQEAYDNDDDINTKESVMNFFIDVCKKDLIQGIVENQQIKDQQGNPILNFSGLTQRLSAQYESIKENAE</sequence>
<gene>
    <name evidence="2" type="ORF">PSON_ATCC_30995.1.T0820142</name>
</gene>
<dbReference type="OrthoDB" id="286441at2759"/>
<reference evidence="2" key="1">
    <citation type="submission" date="2021-01" db="EMBL/GenBank/DDBJ databases">
        <authorList>
            <consortium name="Genoscope - CEA"/>
            <person name="William W."/>
        </authorList>
    </citation>
    <scope>NUCLEOTIDE SEQUENCE</scope>
</reference>
<dbReference type="EMBL" id="CAJJDN010000082">
    <property type="protein sequence ID" value="CAD8104488.1"/>
    <property type="molecule type" value="Genomic_DNA"/>
</dbReference>
<dbReference type="Proteomes" id="UP000692954">
    <property type="component" value="Unassembled WGS sequence"/>
</dbReference>
<organism evidence="2 3">
    <name type="scientific">Paramecium sonneborni</name>
    <dbReference type="NCBI Taxonomy" id="65129"/>
    <lineage>
        <taxon>Eukaryota</taxon>
        <taxon>Sar</taxon>
        <taxon>Alveolata</taxon>
        <taxon>Ciliophora</taxon>
        <taxon>Intramacronucleata</taxon>
        <taxon>Oligohymenophorea</taxon>
        <taxon>Peniculida</taxon>
        <taxon>Parameciidae</taxon>
        <taxon>Paramecium</taxon>
    </lineage>
</organism>
<keyword evidence="3" id="KW-1185">Reference proteome</keyword>
<evidence type="ECO:0000313" key="3">
    <source>
        <dbReference type="Proteomes" id="UP000692954"/>
    </source>
</evidence>
<feature type="compositionally biased region" description="Polar residues" evidence="1">
    <location>
        <begin position="1"/>
        <end position="11"/>
    </location>
</feature>
<protein>
    <submittedName>
        <fullName evidence="2">Uncharacterized protein</fullName>
    </submittedName>
</protein>
<comment type="caution">
    <text evidence="2">The sequence shown here is derived from an EMBL/GenBank/DDBJ whole genome shotgun (WGS) entry which is preliminary data.</text>
</comment>
<proteinExistence type="predicted"/>
<dbReference type="AlphaFoldDB" id="A0A8S1PPS9"/>
<evidence type="ECO:0000313" key="2">
    <source>
        <dbReference type="EMBL" id="CAD8104488.1"/>
    </source>
</evidence>
<feature type="region of interest" description="Disordered" evidence="1">
    <location>
        <begin position="1"/>
        <end position="24"/>
    </location>
</feature>